<gene>
    <name evidence="1" type="ORF">WJ35_12735</name>
    <name evidence="2" type="ORF">WM16_19050</name>
</gene>
<reference evidence="1 4" key="2">
    <citation type="submission" date="2015-12" db="EMBL/GenBank/DDBJ databases">
        <title>Diversity of Burkholderia near neighbor genomes.</title>
        <authorList>
            <person name="Sahl J."/>
            <person name="Wagner D."/>
            <person name="Keim P."/>
        </authorList>
    </citation>
    <scope>NUCLEOTIDE SEQUENCE [LARGE SCALE GENOMIC DNA]</scope>
    <source>
        <strain evidence="1 4">MSMB0783</strain>
    </source>
</reference>
<dbReference type="RefSeq" id="WP_060235933.1">
    <property type="nucleotide sequence ID" value="NZ_CP013420.1"/>
</dbReference>
<evidence type="ECO:0000313" key="3">
    <source>
        <dbReference type="Proteomes" id="UP000065504"/>
    </source>
</evidence>
<evidence type="ECO:0000313" key="4">
    <source>
        <dbReference type="Proteomes" id="UP000243680"/>
    </source>
</evidence>
<organism evidence="2 3">
    <name type="scientific">Burkholderia ubonensis</name>
    <dbReference type="NCBI Taxonomy" id="101571"/>
    <lineage>
        <taxon>Bacteria</taxon>
        <taxon>Pseudomonadati</taxon>
        <taxon>Pseudomonadota</taxon>
        <taxon>Betaproteobacteria</taxon>
        <taxon>Burkholderiales</taxon>
        <taxon>Burkholderiaceae</taxon>
        <taxon>Burkholderia</taxon>
        <taxon>Burkholderia cepacia complex</taxon>
    </lineage>
</organism>
<dbReference type="Proteomes" id="UP000065504">
    <property type="component" value="Unassembled WGS sequence"/>
</dbReference>
<proteinExistence type="predicted"/>
<dbReference type="Proteomes" id="UP000243680">
    <property type="component" value="Chromosome 1"/>
</dbReference>
<reference evidence="2 3" key="1">
    <citation type="submission" date="2015-11" db="EMBL/GenBank/DDBJ databases">
        <title>Expanding the genomic diversity of Burkholderia species for the development of highly accurate diagnostics.</title>
        <authorList>
            <person name="Sahl J."/>
            <person name="Keim P."/>
            <person name="Wagner D."/>
        </authorList>
    </citation>
    <scope>NUCLEOTIDE SEQUENCE [LARGE SCALE GENOMIC DNA]</scope>
    <source>
        <strain evidence="2 3">MSMB782WGS</strain>
    </source>
</reference>
<name>A0A108CC84_9BURK</name>
<dbReference type="EMBL" id="LPLU01000099">
    <property type="protein sequence ID" value="KWK71863.1"/>
    <property type="molecule type" value="Genomic_DNA"/>
</dbReference>
<protein>
    <submittedName>
        <fullName evidence="2">Uncharacterized protein</fullName>
    </submittedName>
</protein>
<dbReference type="AlphaFoldDB" id="A0A108CC84"/>
<accession>A0A108CC84</accession>
<sequence length="196" mass="20834">MPKELADSLRPLFHSFRRFRPLRQFAAVVCASAALAACSPSFDWRTLHSDAGYTIDLPAKPTVEEHAVAIGGTPMRMRMQAAHVGGAVFAVGTVMLPDDRDDTRRAVLDYLRAGLSRNLEGAPQTAAVPVPLAAGGAVNGLELRVAGAAAGPERARKTIVARLVARGKHAYQAVVIADAPLAPEQLDQFFGSLKLD</sequence>
<evidence type="ECO:0000313" key="2">
    <source>
        <dbReference type="EMBL" id="KWK71863.1"/>
    </source>
</evidence>
<dbReference type="EMBL" id="CP013420">
    <property type="protein sequence ID" value="AOJ75843.1"/>
    <property type="molecule type" value="Genomic_DNA"/>
</dbReference>
<evidence type="ECO:0000313" key="1">
    <source>
        <dbReference type="EMBL" id="AOJ75843.1"/>
    </source>
</evidence>